<reference evidence="3" key="1">
    <citation type="submission" date="2022-06" db="EMBL/GenBank/DDBJ databases">
        <title>Genomic Encyclopedia of Archaeal and Bacterial Type Strains, Phase II (KMG-II): from individual species to whole genera.</title>
        <authorList>
            <person name="Goeker M."/>
        </authorList>
    </citation>
    <scope>NUCLEOTIDE SEQUENCE</scope>
    <source>
        <strain evidence="3">DSM 26652</strain>
    </source>
</reference>
<organism evidence="3 4">
    <name type="scientific">Promicromonospora thailandica</name>
    <dbReference type="NCBI Taxonomy" id="765201"/>
    <lineage>
        <taxon>Bacteria</taxon>
        <taxon>Bacillati</taxon>
        <taxon>Actinomycetota</taxon>
        <taxon>Actinomycetes</taxon>
        <taxon>Micrococcales</taxon>
        <taxon>Promicromonosporaceae</taxon>
        <taxon>Promicromonospora</taxon>
    </lineage>
</organism>
<proteinExistence type="predicted"/>
<evidence type="ECO:0000313" key="4">
    <source>
        <dbReference type="Proteomes" id="UP001139493"/>
    </source>
</evidence>
<evidence type="ECO:0000256" key="2">
    <source>
        <dbReference type="SAM" id="Phobius"/>
    </source>
</evidence>
<sequence>MSDQRVRSPRTGATASVAPRKTSPAVYRRRRLVVLVGLLLVVLAAVLVGGFVWPGFWRAASTPEPVPTVTVTAPAPTPTVKAMERAEDETAFQKALPSSVLQYALGSLEAAKEAKEQGALEAWDAGYADGGPGEVTLRAGQWATADEAATAATAWTKAAGEADKEGDVKVGNKVVGRYAIVPGDAGTAVVVWQNGTAVLQATGPADAMEDFYAAFPL</sequence>
<accession>A0A9X2G1P0</accession>
<evidence type="ECO:0000313" key="3">
    <source>
        <dbReference type="EMBL" id="MCP2263652.1"/>
    </source>
</evidence>
<name>A0A9X2G1P0_9MICO</name>
<keyword evidence="2" id="KW-1133">Transmembrane helix</keyword>
<comment type="caution">
    <text evidence="3">The sequence shown here is derived from an EMBL/GenBank/DDBJ whole genome shotgun (WGS) entry which is preliminary data.</text>
</comment>
<protein>
    <submittedName>
        <fullName evidence="3">Uncharacterized protein</fullName>
    </submittedName>
</protein>
<keyword evidence="2" id="KW-0812">Transmembrane</keyword>
<feature type="region of interest" description="Disordered" evidence="1">
    <location>
        <begin position="1"/>
        <end position="20"/>
    </location>
</feature>
<dbReference type="RefSeq" id="WP_253833329.1">
    <property type="nucleotide sequence ID" value="NZ_JAMTCS010000002.1"/>
</dbReference>
<feature type="transmembrane region" description="Helical" evidence="2">
    <location>
        <begin position="32"/>
        <end position="57"/>
    </location>
</feature>
<dbReference type="Proteomes" id="UP001139493">
    <property type="component" value="Unassembled WGS sequence"/>
</dbReference>
<dbReference type="AlphaFoldDB" id="A0A9X2G1P0"/>
<evidence type="ECO:0000256" key="1">
    <source>
        <dbReference type="SAM" id="MobiDB-lite"/>
    </source>
</evidence>
<keyword evidence="4" id="KW-1185">Reference proteome</keyword>
<gene>
    <name evidence="3" type="ORF">APR03_000983</name>
</gene>
<dbReference type="EMBL" id="JAMTCS010000002">
    <property type="protein sequence ID" value="MCP2263652.1"/>
    <property type="molecule type" value="Genomic_DNA"/>
</dbReference>
<keyword evidence="2" id="KW-0472">Membrane</keyword>